<dbReference type="AlphaFoldDB" id="A0A7J6H0D7"/>
<evidence type="ECO:0000313" key="1">
    <source>
        <dbReference type="EMBL" id="KAF4388408.1"/>
    </source>
</evidence>
<name>A0A7J6H0D7_CANSA</name>
<keyword evidence="2" id="KW-1185">Reference proteome</keyword>
<comment type="caution">
    <text evidence="1">The sequence shown here is derived from an EMBL/GenBank/DDBJ whole genome shotgun (WGS) entry which is preliminary data.</text>
</comment>
<protein>
    <submittedName>
        <fullName evidence="1">Uncharacterized protein</fullName>
    </submittedName>
</protein>
<accession>A0A7J6H0D7</accession>
<gene>
    <name evidence="1" type="ORF">G4B88_013245</name>
</gene>
<dbReference type="EMBL" id="JAATIQ010000074">
    <property type="protein sequence ID" value="KAF4388408.1"/>
    <property type="molecule type" value="Genomic_DNA"/>
</dbReference>
<evidence type="ECO:0000313" key="2">
    <source>
        <dbReference type="Proteomes" id="UP000583929"/>
    </source>
</evidence>
<organism evidence="1 2">
    <name type="scientific">Cannabis sativa</name>
    <name type="common">Hemp</name>
    <name type="synonym">Marijuana</name>
    <dbReference type="NCBI Taxonomy" id="3483"/>
    <lineage>
        <taxon>Eukaryota</taxon>
        <taxon>Viridiplantae</taxon>
        <taxon>Streptophyta</taxon>
        <taxon>Embryophyta</taxon>
        <taxon>Tracheophyta</taxon>
        <taxon>Spermatophyta</taxon>
        <taxon>Magnoliopsida</taxon>
        <taxon>eudicotyledons</taxon>
        <taxon>Gunneridae</taxon>
        <taxon>Pentapetalae</taxon>
        <taxon>rosids</taxon>
        <taxon>fabids</taxon>
        <taxon>Rosales</taxon>
        <taxon>Cannabaceae</taxon>
        <taxon>Cannabis</taxon>
    </lineage>
</organism>
<dbReference type="Proteomes" id="UP000583929">
    <property type="component" value="Unassembled WGS sequence"/>
</dbReference>
<sequence>MVLTFNCIFPKPSSVFFNLFPHQQTNPPAQSQTFKDKFIKLITSHLRKGKTGIEEEEEDENK</sequence>
<reference evidence="1 2" key="1">
    <citation type="journal article" date="2020" name="bioRxiv">
        <title>Sequence and annotation of 42 cannabis genomes reveals extensive copy number variation in cannabinoid synthesis and pathogen resistance genes.</title>
        <authorList>
            <person name="Mckernan K.J."/>
            <person name="Helbert Y."/>
            <person name="Kane L.T."/>
            <person name="Ebling H."/>
            <person name="Zhang L."/>
            <person name="Liu B."/>
            <person name="Eaton Z."/>
            <person name="Mclaughlin S."/>
            <person name="Kingan S."/>
            <person name="Baybayan P."/>
            <person name="Concepcion G."/>
            <person name="Jordan M."/>
            <person name="Riva A."/>
            <person name="Barbazuk W."/>
            <person name="Harkins T."/>
        </authorList>
    </citation>
    <scope>NUCLEOTIDE SEQUENCE [LARGE SCALE GENOMIC DNA]</scope>
    <source>
        <strain evidence="2">cv. Jamaican Lion 4</strain>
        <tissue evidence="1">Leaf</tissue>
    </source>
</reference>
<proteinExistence type="predicted"/>